<dbReference type="SUPFAM" id="SSF48008">
    <property type="entry name" value="GntR ligand-binding domain-like"/>
    <property type="match status" value="1"/>
</dbReference>
<evidence type="ECO:0000256" key="3">
    <source>
        <dbReference type="ARBA" id="ARBA00023163"/>
    </source>
</evidence>
<proteinExistence type="predicted"/>
<evidence type="ECO:0000256" key="2">
    <source>
        <dbReference type="ARBA" id="ARBA00023125"/>
    </source>
</evidence>
<evidence type="ECO:0000256" key="1">
    <source>
        <dbReference type="ARBA" id="ARBA00023015"/>
    </source>
</evidence>
<dbReference type="GO" id="GO:0003677">
    <property type="term" value="F:DNA binding"/>
    <property type="evidence" value="ECO:0007669"/>
    <property type="project" value="UniProtKB-KW"/>
</dbReference>
<keyword evidence="2" id="KW-0238">DNA-binding</keyword>
<dbReference type="InterPro" id="IPR000524">
    <property type="entry name" value="Tscrpt_reg_HTH_GntR"/>
</dbReference>
<dbReference type="PROSITE" id="PS50949">
    <property type="entry name" value="HTH_GNTR"/>
    <property type="match status" value="1"/>
</dbReference>
<dbReference type="Gene3D" id="1.20.120.530">
    <property type="entry name" value="GntR ligand-binding domain-like"/>
    <property type="match status" value="1"/>
</dbReference>
<protein>
    <submittedName>
        <fullName evidence="5">GntR family transcriptional repressor for pyruvate dehydrogenase complex</fullName>
    </submittedName>
</protein>
<dbReference type="Pfam" id="PF00392">
    <property type="entry name" value="GntR"/>
    <property type="match status" value="1"/>
</dbReference>
<dbReference type="RefSeq" id="WP_179789679.1">
    <property type="nucleotide sequence ID" value="NZ_BAAARR010000005.1"/>
</dbReference>
<dbReference type="PRINTS" id="PR00035">
    <property type="entry name" value="HTHGNTR"/>
</dbReference>
<accession>A0A852ZGK8</accession>
<evidence type="ECO:0000313" key="6">
    <source>
        <dbReference type="Proteomes" id="UP000579605"/>
    </source>
</evidence>
<dbReference type="InterPro" id="IPR036388">
    <property type="entry name" value="WH-like_DNA-bd_sf"/>
</dbReference>
<evidence type="ECO:0000259" key="4">
    <source>
        <dbReference type="PROSITE" id="PS50949"/>
    </source>
</evidence>
<gene>
    <name evidence="5" type="ORF">F4554_004865</name>
</gene>
<dbReference type="PANTHER" id="PTHR43537:SF5">
    <property type="entry name" value="UXU OPERON TRANSCRIPTIONAL REGULATOR"/>
    <property type="match status" value="1"/>
</dbReference>
<keyword evidence="6" id="KW-1185">Reference proteome</keyword>
<dbReference type="AlphaFoldDB" id="A0A852ZGK8"/>
<comment type="caution">
    <text evidence="5">The sequence shown here is derived from an EMBL/GenBank/DDBJ whole genome shotgun (WGS) entry which is preliminary data.</text>
</comment>
<name>A0A852ZGK8_9ACTN</name>
<dbReference type="GO" id="GO:0003700">
    <property type="term" value="F:DNA-binding transcription factor activity"/>
    <property type="evidence" value="ECO:0007669"/>
    <property type="project" value="InterPro"/>
</dbReference>
<dbReference type="SUPFAM" id="SSF46785">
    <property type="entry name" value="Winged helix' DNA-binding domain"/>
    <property type="match status" value="1"/>
</dbReference>
<dbReference type="CDD" id="cd07377">
    <property type="entry name" value="WHTH_GntR"/>
    <property type="match status" value="1"/>
</dbReference>
<organism evidence="5 6">
    <name type="scientific">Actinopolymorpha rutila</name>
    <dbReference type="NCBI Taxonomy" id="446787"/>
    <lineage>
        <taxon>Bacteria</taxon>
        <taxon>Bacillati</taxon>
        <taxon>Actinomycetota</taxon>
        <taxon>Actinomycetes</taxon>
        <taxon>Propionibacteriales</taxon>
        <taxon>Actinopolymorphaceae</taxon>
        <taxon>Actinopolymorpha</taxon>
    </lineage>
</organism>
<dbReference type="SMART" id="SM00345">
    <property type="entry name" value="HTH_GNTR"/>
    <property type="match status" value="1"/>
</dbReference>
<sequence length="244" mass="27192">MTSRELDARDREPFRLLPIKQVQVYREVFAQLDRLVSGSKPGTRLLPERELAEQLQVSRVSIREALRALESMGKVEIRRNSGTYVVDPEGTLPVEYLLAGLEPGVATLRSLTEVRAAIETRVVQAVGRQDAPDLRPAREFLARATEELSGEDTDQGSLDLRFEAILGRAADSPMLVRVQKWIHQAWITAWGEYGAAPGDRRSLHAEHAAILDALERGDVAQAVSQMDAHVDRHINEHQHPDEGG</sequence>
<reference evidence="5 6" key="1">
    <citation type="submission" date="2020-07" db="EMBL/GenBank/DDBJ databases">
        <title>Sequencing the genomes of 1000 actinobacteria strains.</title>
        <authorList>
            <person name="Klenk H.-P."/>
        </authorList>
    </citation>
    <scope>NUCLEOTIDE SEQUENCE [LARGE SCALE GENOMIC DNA]</scope>
    <source>
        <strain evidence="5 6">DSM 18448</strain>
    </source>
</reference>
<dbReference type="PANTHER" id="PTHR43537">
    <property type="entry name" value="TRANSCRIPTIONAL REGULATOR, GNTR FAMILY"/>
    <property type="match status" value="1"/>
</dbReference>
<dbReference type="Pfam" id="PF07729">
    <property type="entry name" value="FCD"/>
    <property type="match status" value="1"/>
</dbReference>
<dbReference type="InterPro" id="IPR011711">
    <property type="entry name" value="GntR_C"/>
</dbReference>
<dbReference type="Gene3D" id="1.10.10.10">
    <property type="entry name" value="Winged helix-like DNA-binding domain superfamily/Winged helix DNA-binding domain"/>
    <property type="match status" value="1"/>
</dbReference>
<dbReference type="Proteomes" id="UP000579605">
    <property type="component" value="Unassembled WGS sequence"/>
</dbReference>
<dbReference type="InterPro" id="IPR036390">
    <property type="entry name" value="WH_DNA-bd_sf"/>
</dbReference>
<dbReference type="EMBL" id="JACBZH010000001">
    <property type="protein sequence ID" value="NYH92227.1"/>
    <property type="molecule type" value="Genomic_DNA"/>
</dbReference>
<keyword evidence="5" id="KW-0670">Pyruvate</keyword>
<dbReference type="SMART" id="SM00895">
    <property type="entry name" value="FCD"/>
    <property type="match status" value="1"/>
</dbReference>
<feature type="domain" description="HTH gntR-type" evidence="4">
    <location>
        <begin position="22"/>
        <end position="88"/>
    </location>
</feature>
<keyword evidence="1" id="KW-0805">Transcription regulation</keyword>
<dbReference type="InterPro" id="IPR008920">
    <property type="entry name" value="TF_FadR/GntR_C"/>
</dbReference>
<evidence type="ECO:0000313" key="5">
    <source>
        <dbReference type="EMBL" id="NYH92227.1"/>
    </source>
</evidence>
<keyword evidence="3" id="KW-0804">Transcription</keyword>